<dbReference type="InterPro" id="IPR006935">
    <property type="entry name" value="Helicase/UvrB_N"/>
</dbReference>
<dbReference type="HOGENOM" id="CLU_1333140_0_0_1"/>
<dbReference type="KEGG" id="dpx:DAPPUDRAFT_247765"/>
<evidence type="ECO:0000256" key="3">
    <source>
        <dbReference type="ARBA" id="ARBA00022806"/>
    </source>
</evidence>
<dbReference type="SUPFAM" id="SSF52540">
    <property type="entry name" value="P-loop containing nucleoside triphosphate hydrolases"/>
    <property type="match status" value="1"/>
</dbReference>
<dbReference type="EMBL" id="GL732563">
    <property type="protein sequence ID" value="EFX77387.1"/>
    <property type="molecule type" value="Genomic_DNA"/>
</dbReference>
<evidence type="ECO:0000313" key="7">
    <source>
        <dbReference type="Proteomes" id="UP000000305"/>
    </source>
</evidence>
<dbReference type="GO" id="GO:0016787">
    <property type="term" value="F:hydrolase activity"/>
    <property type="evidence" value="ECO:0007669"/>
    <property type="project" value="UniProtKB-KW"/>
</dbReference>
<reference evidence="6 7" key="1">
    <citation type="journal article" date="2011" name="Science">
        <title>The ecoresponsive genome of Daphnia pulex.</title>
        <authorList>
            <person name="Colbourne J.K."/>
            <person name="Pfrender M.E."/>
            <person name="Gilbert D."/>
            <person name="Thomas W.K."/>
            <person name="Tucker A."/>
            <person name="Oakley T.H."/>
            <person name="Tokishita S."/>
            <person name="Aerts A."/>
            <person name="Arnold G.J."/>
            <person name="Basu M.K."/>
            <person name="Bauer D.J."/>
            <person name="Caceres C.E."/>
            <person name="Carmel L."/>
            <person name="Casola C."/>
            <person name="Choi J.H."/>
            <person name="Detter J.C."/>
            <person name="Dong Q."/>
            <person name="Dusheyko S."/>
            <person name="Eads B.D."/>
            <person name="Frohlich T."/>
            <person name="Geiler-Samerotte K.A."/>
            <person name="Gerlach D."/>
            <person name="Hatcher P."/>
            <person name="Jogdeo S."/>
            <person name="Krijgsveld J."/>
            <person name="Kriventseva E.V."/>
            <person name="Kultz D."/>
            <person name="Laforsch C."/>
            <person name="Lindquist E."/>
            <person name="Lopez J."/>
            <person name="Manak J.R."/>
            <person name="Muller J."/>
            <person name="Pangilinan J."/>
            <person name="Patwardhan R.P."/>
            <person name="Pitluck S."/>
            <person name="Pritham E.J."/>
            <person name="Rechtsteiner A."/>
            <person name="Rho M."/>
            <person name="Rogozin I.B."/>
            <person name="Sakarya O."/>
            <person name="Salamov A."/>
            <person name="Schaack S."/>
            <person name="Shapiro H."/>
            <person name="Shiga Y."/>
            <person name="Skalitzky C."/>
            <person name="Smith Z."/>
            <person name="Souvorov A."/>
            <person name="Sung W."/>
            <person name="Tang Z."/>
            <person name="Tsuchiya D."/>
            <person name="Tu H."/>
            <person name="Vos H."/>
            <person name="Wang M."/>
            <person name="Wolf Y.I."/>
            <person name="Yamagata H."/>
            <person name="Yamada T."/>
            <person name="Ye Y."/>
            <person name="Shaw J.R."/>
            <person name="Andrews J."/>
            <person name="Crease T.J."/>
            <person name="Tang H."/>
            <person name="Lucas S.M."/>
            <person name="Robertson H.M."/>
            <person name="Bork P."/>
            <person name="Koonin E.V."/>
            <person name="Zdobnov E.M."/>
            <person name="Grigoriev I.V."/>
            <person name="Lynch M."/>
            <person name="Boore J.L."/>
        </authorList>
    </citation>
    <scope>NUCLEOTIDE SEQUENCE [LARGE SCALE GENOMIC DNA]</scope>
</reference>
<dbReference type="PROSITE" id="PS51192">
    <property type="entry name" value="HELICASE_ATP_BIND_1"/>
    <property type="match status" value="1"/>
</dbReference>
<feature type="domain" description="Helicase ATP-binding" evidence="5">
    <location>
        <begin position="43"/>
        <end position="204"/>
    </location>
</feature>
<keyword evidence="2" id="KW-0378">Hydrolase</keyword>
<dbReference type="AlphaFoldDB" id="E9GTB8"/>
<dbReference type="GO" id="GO:0004386">
    <property type="term" value="F:helicase activity"/>
    <property type="evidence" value="ECO:0007669"/>
    <property type="project" value="UniProtKB-KW"/>
</dbReference>
<dbReference type="Proteomes" id="UP000000305">
    <property type="component" value="Unassembled WGS sequence"/>
</dbReference>
<evidence type="ECO:0000256" key="1">
    <source>
        <dbReference type="ARBA" id="ARBA00022741"/>
    </source>
</evidence>
<sequence>MDYRLIVKYDFRNDSQKQHINIELKPAALDLIRPYQKDCLLKTFAHDRAHSGLICFPCVAGRSLVVVAACCKVHKMALILCSSELVVEYWKAQFKMWSIADNGMICRFTLNANDNPLASKILITTYKMITHQNSCSSMEFRRIMWLQQQEWGIMVFDEVHAISTDMLDSVLTIVQAPCNLGLIPLSSENLIKDLNILIGPKLYEAW</sequence>
<keyword evidence="3" id="KW-0347">Helicase</keyword>
<dbReference type="OrthoDB" id="8299716at2759"/>
<dbReference type="PhylomeDB" id="E9GTB8"/>
<evidence type="ECO:0000259" key="5">
    <source>
        <dbReference type="PROSITE" id="PS51192"/>
    </source>
</evidence>
<dbReference type="PANTHER" id="PTHR11274">
    <property type="entry name" value="RAD25/XP-B DNA REPAIR HELICASE"/>
    <property type="match status" value="1"/>
</dbReference>
<evidence type="ECO:0000256" key="4">
    <source>
        <dbReference type="ARBA" id="ARBA00022840"/>
    </source>
</evidence>
<dbReference type="eggNOG" id="KOG1123">
    <property type="taxonomic scope" value="Eukaryota"/>
</dbReference>
<dbReference type="GO" id="GO:0003677">
    <property type="term" value="F:DNA binding"/>
    <property type="evidence" value="ECO:0007669"/>
    <property type="project" value="InterPro"/>
</dbReference>
<organism evidence="6 7">
    <name type="scientific">Daphnia pulex</name>
    <name type="common">Water flea</name>
    <dbReference type="NCBI Taxonomy" id="6669"/>
    <lineage>
        <taxon>Eukaryota</taxon>
        <taxon>Metazoa</taxon>
        <taxon>Ecdysozoa</taxon>
        <taxon>Arthropoda</taxon>
        <taxon>Crustacea</taxon>
        <taxon>Branchiopoda</taxon>
        <taxon>Diplostraca</taxon>
        <taxon>Cladocera</taxon>
        <taxon>Anomopoda</taxon>
        <taxon>Daphniidae</taxon>
        <taxon>Daphnia</taxon>
    </lineage>
</organism>
<dbReference type="PANTHER" id="PTHR11274:SF0">
    <property type="entry name" value="GENERAL TRANSCRIPTION AND DNA REPAIR FACTOR IIH HELICASE SUBUNIT XPB"/>
    <property type="match status" value="1"/>
</dbReference>
<dbReference type="InParanoid" id="E9GTB8"/>
<keyword evidence="7" id="KW-1185">Reference proteome</keyword>
<protein>
    <recommendedName>
        <fullName evidence="5">Helicase ATP-binding domain-containing protein</fullName>
    </recommendedName>
</protein>
<evidence type="ECO:0000313" key="6">
    <source>
        <dbReference type="EMBL" id="EFX77387.1"/>
    </source>
</evidence>
<dbReference type="InterPro" id="IPR014001">
    <property type="entry name" value="Helicase_ATP-bd"/>
</dbReference>
<dbReference type="InterPro" id="IPR050615">
    <property type="entry name" value="ATP-dep_DNA_Helicase"/>
</dbReference>
<evidence type="ECO:0000256" key="2">
    <source>
        <dbReference type="ARBA" id="ARBA00022801"/>
    </source>
</evidence>
<proteinExistence type="predicted"/>
<dbReference type="FunFam" id="3.40.50.300:FF:002289">
    <property type="entry name" value="DNA or RNA helicase of superfamily II"/>
    <property type="match status" value="1"/>
</dbReference>
<accession>E9GTB8</accession>
<dbReference type="STRING" id="6669.E9GTB8"/>
<dbReference type="InterPro" id="IPR027417">
    <property type="entry name" value="P-loop_NTPase"/>
</dbReference>
<name>E9GTB8_DAPPU</name>
<keyword evidence="1" id="KW-0547">Nucleotide-binding</keyword>
<gene>
    <name evidence="6" type="ORF">DAPPUDRAFT_247765</name>
</gene>
<dbReference type="Pfam" id="PF04851">
    <property type="entry name" value="ResIII"/>
    <property type="match status" value="1"/>
</dbReference>
<dbReference type="GO" id="GO:0005524">
    <property type="term" value="F:ATP binding"/>
    <property type="evidence" value="ECO:0007669"/>
    <property type="project" value="UniProtKB-KW"/>
</dbReference>
<keyword evidence="4" id="KW-0067">ATP-binding</keyword>
<dbReference type="Gene3D" id="3.40.50.300">
    <property type="entry name" value="P-loop containing nucleotide triphosphate hydrolases"/>
    <property type="match status" value="1"/>
</dbReference>